<dbReference type="PANTHER" id="PTHR21180:SF32">
    <property type="entry name" value="ENDONUCLEASE_EXONUCLEASE_PHOSPHATASE FAMILY DOMAIN-CONTAINING PROTEIN 1"/>
    <property type="match status" value="1"/>
</dbReference>
<keyword evidence="4" id="KW-1185">Reference proteome</keyword>
<protein>
    <submittedName>
        <fullName evidence="3">Helix-hairpin-helix motif</fullName>
    </submittedName>
</protein>
<reference evidence="3 4" key="1">
    <citation type="submission" date="2008-06" db="EMBL/GenBank/DDBJ databases">
        <title>Complete sequence of Chloroherpeton thalassium ATCC 35110.</title>
        <authorList>
            <consortium name="US DOE Joint Genome Institute"/>
            <person name="Lucas S."/>
            <person name="Copeland A."/>
            <person name="Lapidus A."/>
            <person name="Glavina del Rio T."/>
            <person name="Dalin E."/>
            <person name="Tice H."/>
            <person name="Bruce D."/>
            <person name="Goodwin L."/>
            <person name="Pitluck S."/>
            <person name="Schmutz J."/>
            <person name="Larimer F."/>
            <person name="Land M."/>
            <person name="Hauser L."/>
            <person name="Kyrpides N."/>
            <person name="Mikhailova N."/>
            <person name="Liu Z."/>
            <person name="Li T."/>
            <person name="Zhao F."/>
            <person name="Overmann J."/>
            <person name="Bryant D.A."/>
            <person name="Richardson P."/>
        </authorList>
    </citation>
    <scope>NUCLEOTIDE SEQUENCE [LARGE SCALE GENOMIC DNA]</scope>
    <source>
        <strain evidence="4">ATCC 35110 / GB-78</strain>
    </source>
</reference>
<feature type="domain" description="Helix-hairpin-helix DNA-binding motif class 1" evidence="2">
    <location>
        <begin position="112"/>
        <end position="131"/>
    </location>
</feature>
<feature type="domain" description="Helix-hairpin-helix DNA-binding motif class 1" evidence="2">
    <location>
        <begin position="143"/>
        <end position="162"/>
    </location>
</feature>
<name>B3QSZ7_CHLT3</name>
<dbReference type="STRING" id="517418.Ctha_0169"/>
<dbReference type="EMBL" id="CP001100">
    <property type="protein sequence ID" value="ACF12640.1"/>
    <property type="molecule type" value="Genomic_DNA"/>
</dbReference>
<dbReference type="HOGENOM" id="CLU_1560217_0_0_10"/>
<proteinExistence type="predicted"/>
<dbReference type="OrthoDB" id="9790239at2"/>
<dbReference type="SMART" id="SM00278">
    <property type="entry name" value="HhH1"/>
    <property type="match status" value="2"/>
</dbReference>
<dbReference type="Gene3D" id="1.10.150.320">
    <property type="entry name" value="Photosystem II 12 kDa extrinsic protein"/>
    <property type="match status" value="1"/>
</dbReference>
<dbReference type="AlphaFoldDB" id="B3QSZ7"/>
<dbReference type="Pfam" id="PF12836">
    <property type="entry name" value="HHH_3"/>
    <property type="match status" value="1"/>
</dbReference>
<organism evidence="3 4">
    <name type="scientific">Chloroherpeton thalassium (strain ATCC 35110 / GB-78)</name>
    <dbReference type="NCBI Taxonomy" id="517418"/>
    <lineage>
        <taxon>Bacteria</taxon>
        <taxon>Pseudomonadati</taxon>
        <taxon>Chlorobiota</taxon>
        <taxon>Chlorobiia</taxon>
        <taxon>Chlorobiales</taxon>
        <taxon>Chloroherpetonaceae</taxon>
        <taxon>Chloroherpeton</taxon>
    </lineage>
</organism>
<evidence type="ECO:0000259" key="2">
    <source>
        <dbReference type="SMART" id="SM00278"/>
    </source>
</evidence>
<dbReference type="InterPro" id="IPR003583">
    <property type="entry name" value="Hlx-hairpin-Hlx_DNA-bd_motif"/>
</dbReference>
<feature type="transmembrane region" description="Helical" evidence="1">
    <location>
        <begin position="12"/>
        <end position="35"/>
    </location>
</feature>
<keyword evidence="1" id="KW-0472">Membrane</keyword>
<sequence length="166" mass="18701">MMRLLRAISTKLSLTRMEVIIISFLLGFLMMGLLLKKHSASLSRAELLEKKRHEQFIGTELDNVLAVEDSLYEASLAKSNKVDTQKSKETTKSSSEKQRFAGKLNYNEATEEELIDVPGIGPVMAERLVRFRAYKGGRVETLNALLEVKGIGQKKLGQLKNYLKVE</sequence>
<accession>B3QSZ7</accession>
<evidence type="ECO:0000256" key="1">
    <source>
        <dbReference type="SAM" id="Phobius"/>
    </source>
</evidence>
<evidence type="ECO:0000313" key="4">
    <source>
        <dbReference type="Proteomes" id="UP000001208"/>
    </source>
</evidence>
<evidence type="ECO:0000313" key="3">
    <source>
        <dbReference type="EMBL" id="ACF12640.1"/>
    </source>
</evidence>
<dbReference type="InterPro" id="IPR010994">
    <property type="entry name" value="RuvA_2-like"/>
</dbReference>
<dbReference type="SUPFAM" id="SSF47781">
    <property type="entry name" value="RuvA domain 2-like"/>
    <property type="match status" value="1"/>
</dbReference>
<gene>
    <name evidence="3" type="ordered locus">Ctha_0169</name>
</gene>
<dbReference type="KEGG" id="cts:Ctha_0169"/>
<dbReference type="InterPro" id="IPR051675">
    <property type="entry name" value="Endo/Exo/Phosphatase_dom_1"/>
</dbReference>
<dbReference type="GO" id="GO:0003677">
    <property type="term" value="F:DNA binding"/>
    <property type="evidence" value="ECO:0007669"/>
    <property type="project" value="InterPro"/>
</dbReference>
<dbReference type="eggNOG" id="COG1555">
    <property type="taxonomic scope" value="Bacteria"/>
</dbReference>
<dbReference type="Proteomes" id="UP000001208">
    <property type="component" value="Chromosome"/>
</dbReference>
<keyword evidence="1" id="KW-0812">Transmembrane</keyword>
<dbReference type="GO" id="GO:0006281">
    <property type="term" value="P:DNA repair"/>
    <property type="evidence" value="ECO:0007669"/>
    <property type="project" value="InterPro"/>
</dbReference>
<keyword evidence="1" id="KW-1133">Transmembrane helix</keyword>
<dbReference type="PANTHER" id="PTHR21180">
    <property type="entry name" value="ENDONUCLEASE/EXONUCLEASE/PHOSPHATASE FAMILY DOMAIN-CONTAINING PROTEIN 1"/>
    <property type="match status" value="1"/>
</dbReference>